<evidence type="ECO:0000256" key="1">
    <source>
        <dbReference type="ARBA" id="ARBA00022741"/>
    </source>
</evidence>
<dbReference type="InterPro" id="IPR027417">
    <property type="entry name" value="P-loop_NTPase"/>
</dbReference>
<protein>
    <recommendedName>
        <fullName evidence="6">UvrD-like helicase C-terminal domain-containing protein</fullName>
    </recommendedName>
</protein>
<keyword evidence="1" id="KW-0547">Nucleotide-binding</keyword>
<organism evidence="5">
    <name type="scientific">marine sediment metagenome</name>
    <dbReference type="NCBI Taxonomy" id="412755"/>
    <lineage>
        <taxon>unclassified sequences</taxon>
        <taxon>metagenomes</taxon>
        <taxon>ecological metagenomes</taxon>
    </lineage>
</organism>
<evidence type="ECO:0008006" key="6">
    <source>
        <dbReference type="Google" id="ProtNLM"/>
    </source>
</evidence>
<dbReference type="InterPro" id="IPR041451">
    <property type="entry name" value="RecD2_SH13"/>
</dbReference>
<dbReference type="Gene3D" id="2.30.30.940">
    <property type="match status" value="1"/>
</dbReference>
<keyword evidence="2" id="KW-0067">ATP-binding</keyword>
<dbReference type="AlphaFoldDB" id="X0T976"/>
<dbReference type="EMBL" id="BARS01015399">
    <property type="protein sequence ID" value="GAF90023.1"/>
    <property type="molecule type" value="Genomic_DNA"/>
</dbReference>
<dbReference type="PANTHER" id="PTHR43788:SF6">
    <property type="entry name" value="DNA HELICASE B"/>
    <property type="match status" value="1"/>
</dbReference>
<dbReference type="InterPro" id="IPR050534">
    <property type="entry name" value="Coronavir_polyprotein_1ab"/>
</dbReference>
<evidence type="ECO:0000259" key="3">
    <source>
        <dbReference type="Pfam" id="PF13538"/>
    </source>
</evidence>
<dbReference type="InterPro" id="IPR027785">
    <property type="entry name" value="UvrD-like_helicase_C"/>
</dbReference>
<reference evidence="5" key="1">
    <citation type="journal article" date="2014" name="Front. Microbiol.">
        <title>High frequency of phylogenetically diverse reductive dehalogenase-homologous genes in deep subseafloor sedimentary metagenomes.</title>
        <authorList>
            <person name="Kawai M."/>
            <person name="Futagami T."/>
            <person name="Toyoda A."/>
            <person name="Takaki Y."/>
            <person name="Nishi S."/>
            <person name="Hori S."/>
            <person name="Arai W."/>
            <person name="Tsubouchi T."/>
            <person name="Morono Y."/>
            <person name="Uchiyama I."/>
            <person name="Ito T."/>
            <person name="Fujiyama A."/>
            <person name="Inagaki F."/>
            <person name="Takami H."/>
        </authorList>
    </citation>
    <scope>NUCLEOTIDE SEQUENCE</scope>
    <source>
        <strain evidence="5">Expedition CK06-06</strain>
    </source>
</reference>
<dbReference type="GO" id="GO:0006310">
    <property type="term" value="P:DNA recombination"/>
    <property type="evidence" value="ECO:0007669"/>
    <property type="project" value="TreeGrafter"/>
</dbReference>
<sequence length="256" mass="29391">KDIIASEQVETIRLTEIFRQAQESLIVVNAHRVNRGEHLQLKTSPGQQTNLYFINREEPEKVLAVIKELCERRLPSAFHFDPLEDIQVMTPMHRGTVGVANLNAELQSLLNPNGKAVSRGGRLFRVNDKVMQTKNNYEKETFNGDIGRIVVIDLEEQRLTIKFEDRVIDYDWSDLDELVLAYAISIHKSQGSEYPAVVIPLLTQHYIMLQRNLLYTAITRAKRLVVLVGSKRAIAIALKNNKVQFRYTNLEQRLAK</sequence>
<dbReference type="PANTHER" id="PTHR43788">
    <property type="entry name" value="DNA2/NAM7 HELICASE FAMILY MEMBER"/>
    <property type="match status" value="1"/>
</dbReference>
<dbReference type="GO" id="GO:0005524">
    <property type="term" value="F:ATP binding"/>
    <property type="evidence" value="ECO:0007669"/>
    <property type="project" value="UniProtKB-KW"/>
</dbReference>
<feature type="domain" description="UvrD-like helicase C-terminal" evidence="3">
    <location>
        <begin position="180"/>
        <end position="228"/>
    </location>
</feature>
<dbReference type="CDD" id="cd18809">
    <property type="entry name" value="SF1_C_RecD"/>
    <property type="match status" value="1"/>
</dbReference>
<dbReference type="GO" id="GO:0017116">
    <property type="term" value="F:single-stranded DNA helicase activity"/>
    <property type="evidence" value="ECO:0007669"/>
    <property type="project" value="TreeGrafter"/>
</dbReference>
<comment type="caution">
    <text evidence="5">The sequence shown here is derived from an EMBL/GenBank/DDBJ whole genome shotgun (WGS) entry which is preliminary data.</text>
</comment>
<feature type="non-terminal residue" evidence="5">
    <location>
        <position position="1"/>
    </location>
</feature>
<proteinExistence type="predicted"/>
<gene>
    <name evidence="5" type="ORF">S01H1_25486</name>
</gene>
<dbReference type="Pfam" id="PF13538">
    <property type="entry name" value="UvrD_C_2"/>
    <property type="match status" value="1"/>
</dbReference>
<name>X0T976_9ZZZZ</name>
<dbReference type="Pfam" id="PF18335">
    <property type="entry name" value="SH3_13"/>
    <property type="match status" value="1"/>
</dbReference>
<evidence type="ECO:0000259" key="4">
    <source>
        <dbReference type="Pfam" id="PF18335"/>
    </source>
</evidence>
<accession>X0T976</accession>
<feature type="domain" description="ATP-dependent RecD2 DNA helicase SH3" evidence="4">
    <location>
        <begin position="102"/>
        <end position="163"/>
    </location>
</feature>
<evidence type="ECO:0000313" key="5">
    <source>
        <dbReference type="EMBL" id="GAF90023.1"/>
    </source>
</evidence>
<dbReference type="Gene3D" id="3.40.50.300">
    <property type="entry name" value="P-loop containing nucleotide triphosphate hydrolases"/>
    <property type="match status" value="1"/>
</dbReference>
<dbReference type="GO" id="GO:0009338">
    <property type="term" value="C:exodeoxyribonuclease V complex"/>
    <property type="evidence" value="ECO:0007669"/>
    <property type="project" value="TreeGrafter"/>
</dbReference>
<evidence type="ECO:0000256" key="2">
    <source>
        <dbReference type="ARBA" id="ARBA00022840"/>
    </source>
</evidence>
<dbReference type="SUPFAM" id="SSF52540">
    <property type="entry name" value="P-loop containing nucleoside triphosphate hydrolases"/>
    <property type="match status" value="1"/>
</dbReference>